<dbReference type="Pfam" id="PF02163">
    <property type="entry name" value="Peptidase_M50"/>
    <property type="match status" value="1"/>
</dbReference>
<evidence type="ECO:0000256" key="9">
    <source>
        <dbReference type="ARBA" id="ARBA00023136"/>
    </source>
</evidence>
<organism evidence="12">
    <name type="scientific">marine metagenome</name>
    <dbReference type="NCBI Taxonomy" id="408172"/>
    <lineage>
        <taxon>unclassified sequences</taxon>
        <taxon>metagenomes</taxon>
        <taxon>ecological metagenomes</taxon>
    </lineage>
</organism>
<dbReference type="SUPFAM" id="SSF50156">
    <property type="entry name" value="PDZ domain-like"/>
    <property type="match status" value="1"/>
</dbReference>
<dbReference type="GO" id="GO:0006508">
    <property type="term" value="P:proteolysis"/>
    <property type="evidence" value="ECO:0007669"/>
    <property type="project" value="UniProtKB-KW"/>
</dbReference>
<dbReference type="Pfam" id="PF17820">
    <property type="entry name" value="PDZ_6"/>
    <property type="match status" value="1"/>
</dbReference>
<keyword evidence="4 10" id="KW-0812">Transmembrane</keyword>
<keyword evidence="8" id="KW-0482">Metalloprotease</keyword>
<feature type="transmembrane region" description="Helical" evidence="10">
    <location>
        <begin position="364"/>
        <end position="387"/>
    </location>
</feature>
<gene>
    <name evidence="12" type="ORF">METZ01_LOCUS7707</name>
</gene>
<sequence>MDGLIMALQMILALSIIVGIHELGHLIAAKIFGMKVEKYYIGFPPKIWSFKYKDTEYGLGSIPLGGFVKISGIIDESFDTKHINKKPESWEFRSKPAWQRLIVMLGGIIFNVITGVLIFVILTYNYGESSISKDEINKDGILALEVGKDIGFETGDKILKINNEDWNRFKDLVNPNIFLNENSYYTILRNDNKVTVHLPKNFIDIMSSKEARGKFISYRRPFIIDSVYSNAYKSGIKKGDKIVSVNNNKIIDFNELRKVVESNSNSIIQITIERNKILIDKIVDVNKDGQIGIRADIKELNITKKYFSFFESINIGTERAFGFVWLNVKAFKKMFAGEINPTKNLAGPIGIAQIFGSKWNSIQFWSTVGLLSMILAFMNLLPIPALDGGHAMFLSYEIISGKKPSEKFLEYSTRFGVIILLSLMSFVILNDIYKLFV</sequence>
<dbReference type="GO" id="GO:0016020">
    <property type="term" value="C:membrane"/>
    <property type="evidence" value="ECO:0007669"/>
    <property type="project" value="UniProtKB-SubCell"/>
</dbReference>
<keyword evidence="7 10" id="KW-1133">Transmembrane helix</keyword>
<dbReference type="CDD" id="cd06163">
    <property type="entry name" value="S2P-M50_PDZ_RseP-like"/>
    <property type="match status" value="1"/>
</dbReference>
<evidence type="ECO:0000256" key="4">
    <source>
        <dbReference type="ARBA" id="ARBA00022692"/>
    </source>
</evidence>
<dbReference type="NCBIfam" id="TIGR00054">
    <property type="entry name" value="RIP metalloprotease RseP"/>
    <property type="match status" value="1"/>
</dbReference>
<evidence type="ECO:0000256" key="1">
    <source>
        <dbReference type="ARBA" id="ARBA00001947"/>
    </source>
</evidence>
<keyword evidence="5" id="KW-0378">Hydrolase</keyword>
<keyword evidence="6" id="KW-0862">Zinc</keyword>
<evidence type="ECO:0000256" key="8">
    <source>
        <dbReference type="ARBA" id="ARBA00023049"/>
    </source>
</evidence>
<dbReference type="PANTHER" id="PTHR42837:SF2">
    <property type="entry name" value="MEMBRANE METALLOPROTEASE ARASP2, CHLOROPLASTIC-RELATED"/>
    <property type="match status" value="1"/>
</dbReference>
<name>A0A381NMU1_9ZZZZ</name>
<evidence type="ECO:0000313" key="12">
    <source>
        <dbReference type="EMBL" id="SUZ54853.1"/>
    </source>
</evidence>
<evidence type="ECO:0000259" key="11">
    <source>
        <dbReference type="SMART" id="SM00228"/>
    </source>
</evidence>
<protein>
    <recommendedName>
        <fullName evidence="11">PDZ domain-containing protein</fullName>
    </recommendedName>
</protein>
<dbReference type="InterPro" id="IPR001478">
    <property type="entry name" value="PDZ"/>
</dbReference>
<evidence type="ECO:0000256" key="6">
    <source>
        <dbReference type="ARBA" id="ARBA00022833"/>
    </source>
</evidence>
<evidence type="ECO:0000256" key="3">
    <source>
        <dbReference type="ARBA" id="ARBA00022670"/>
    </source>
</evidence>
<dbReference type="InterPro" id="IPR036034">
    <property type="entry name" value="PDZ_sf"/>
</dbReference>
<proteinExistence type="predicted"/>
<feature type="transmembrane region" description="Helical" evidence="10">
    <location>
        <begin position="101"/>
        <end position="124"/>
    </location>
</feature>
<comment type="cofactor">
    <cofactor evidence="1">
        <name>Zn(2+)</name>
        <dbReference type="ChEBI" id="CHEBI:29105"/>
    </cofactor>
</comment>
<evidence type="ECO:0000256" key="10">
    <source>
        <dbReference type="SAM" id="Phobius"/>
    </source>
</evidence>
<evidence type="ECO:0000256" key="2">
    <source>
        <dbReference type="ARBA" id="ARBA00004141"/>
    </source>
</evidence>
<dbReference type="EMBL" id="UINC01000410">
    <property type="protein sequence ID" value="SUZ54853.1"/>
    <property type="molecule type" value="Genomic_DNA"/>
</dbReference>
<dbReference type="InterPro" id="IPR008915">
    <property type="entry name" value="Peptidase_M50"/>
</dbReference>
<dbReference type="InterPro" id="IPR041489">
    <property type="entry name" value="PDZ_6"/>
</dbReference>
<comment type="subcellular location">
    <subcellularLocation>
        <location evidence="2">Membrane</location>
        <topology evidence="2">Multi-pass membrane protein</topology>
    </subcellularLocation>
</comment>
<dbReference type="PANTHER" id="PTHR42837">
    <property type="entry name" value="REGULATOR OF SIGMA-E PROTEASE RSEP"/>
    <property type="match status" value="1"/>
</dbReference>
<reference evidence="12" key="1">
    <citation type="submission" date="2018-05" db="EMBL/GenBank/DDBJ databases">
        <authorList>
            <person name="Lanie J.A."/>
            <person name="Ng W.-L."/>
            <person name="Kazmierczak K.M."/>
            <person name="Andrzejewski T.M."/>
            <person name="Davidsen T.M."/>
            <person name="Wayne K.J."/>
            <person name="Tettelin H."/>
            <person name="Glass J.I."/>
            <person name="Rusch D."/>
            <person name="Podicherti R."/>
            <person name="Tsui H.-C.T."/>
            <person name="Winkler M.E."/>
        </authorList>
    </citation>
    <scope>NUCLEOTIDE SEQUENCE</scope>
</reference>
<dbReference type="SMART" id="SM00228">
    <property type="entry name" value="PDZ"/>
    <property type="match status" value="1"/>
</dbReference>
<feature type="domain" description="PDZ" evidence="11">
    <location>
        <begin position="212"/>
        <end position="276"/>
    </location>
</feature>
<feature type="transmembrane region" description="Helical" evidence="10">
    <location>
        <begin position="408"/>
        <end position="429"/>
    </location>
</feature>
<dbReference type="InterPro" id="IPR004387">
    <property type="entry name" value="Pept_M50_Zn"/>
</dbReference>
<dbReference type="Gene3D" id="2.30.42.10">
    <property type="match status" value="1"/>
</dbReference>
<keyword evidence="9 10" id="KW-0472">Membrane</keyword>
<evidence type="ECO:0000256" key="7">
    <source>
        <dbReference type="ARBA" id="ARBA00022989"/>
    </source>
</evidence>
<keyword evidence="3" id="KW-0645">Protease</keyword>
<dbReference type="GO" id="GO:0004222">
    <property type="term" value="F:metalloendopeptidase activity"/>
    <property type="evidence" value="ECO:0007669"/>
    <property type="project" value="InterPro"/>
</dbReference>
<accession>A0A381NMU1</accession>
<feature type="transmembrane region" description="Helical" evidence="10">
    <location>
        <begin position="6"/>
        <end position="28"/>
    </location>
</feature>
<evidence type="ECO:0000256" key="5">
    <source>
        <dbReference type="ARBA" id="ARBA00022801"/>
    </source>
</evidence>
<dbReference type="AlphaFoldDB" id="A0A381NMU1"/>